<protein>
    <submittedName>
        <fullName evidence="5">Nudix hydrolase 14, chloroplastic</fullName>
    </submittedName>
</protein>
<dbReference type="InterPro" id="IPR015797">
    <property type="entry name" value="NUDIX_hydrolase-like_dom_sf"/>
</dbReference>
<keyword evidence="6" id="KW-1185">Reference proteome</keyword>
<dbReference type="GO" id="GO:0080041">
    <property type="term" value="F:ADP-ribose pyrophosphohydrolase activity"/>
    <property type="evidence" value="ECO:0007669"/>
    <property type="project" value="TreeGrafter"/>
</dbReference>
<evidence type="ECO:0000256" key="3">
    <source>
        <dbReference type="SAM" id="MobiDB-lite"/>
    </source>
</evidence>
<gene>
    <name evidence="5" type="ORF">VM1G_04743</name>
</gene>
<evidence type="ECO:0000259" key="4">
    <source>
        <dbReference type="PROSITE" id="PS51462"/>
    </source>
</evidence>
<keyword evidence="2 5" id="KW-0378">Hydrolase</keyword>
<evidence type="ECO:0000256" key="2">
    <source>
        <dbReference type="ARBA" id="ARBA00022801"/>
    </source>
</evidence>
<dbReference type="Pfam" id="PF00293">
    <property type="entry name" value="NUDIX"/>
    <property type="match status" value="1"/>
</dbReference>
<dbReference type="GO" id="GO:0006753">
    <property type="term" value="P:nucleoside phosphate metabolic process"/>
    <property type="evidence" value="ECO:0007669"/>
    <property type="project" value="TreeGrafter"/>
</dbReference>
<dbReference type="PANTHER" id="PTHR11839:SF18">
    <property type="entry name" value="NUDIX HYDROLASE DOMAIN-CONTAINING PROTEIN"/>
    <property type="match status" value="1"/>
</dbReference>
<dbReference type="GO" id="GO:0080042">
    <property type="term" value="F:ADP-glucose pyrophosphohydrolase activity"/>
    <property type="evidence" value="ECO:0007669"/>
    <property type="project" value="TreeGrafter"/>
</dbReference>
<dbReference type="PROSITE" id="PS51462">
    <property type="entry name" value="NUDIX"/>
    <property type="match status" value="1"/>
</dbReference>
<dbReference type="InterPro" id="IPR000086">
    <property type="entry name" value="NUDIX_hydrolase_dom"/>
</dbReference>
<dbReference type="GO" id="GO:0019693">
    <property type="term" value="P:ribose phosphate metabolic process"/>
    <property type="evidence" value="ECO:0007669"/>
    <property type="project" value="TreeGrafter"/>
</dbReference>
<comment type="cofactor">
    <cofactor evidence="1">
        <name>Mg(2+)</name>
        <dbReference type="ChEBI" id="CHEBI:18420"/>
    </cofactor>
</comment>
<proteinExistence type="predicted"/>
<organism evidence="5 6">
    <name type="scientific">Cytospora mali</name>
    <name type="common">Apple Valsa canker fungus</name>
    <name type="synonym">Valsa mali</name>
    <dbReference type="NCBI Taxonomy" id="578113"/>
    <lineage>
        <taxon>Eukaryota</taxon>
        <taxon>Fungi</taxon>
        <taxon>Dikarya</taxon>
        <taxon>Ascomycota</taxon>
        <taxon>Pezizomycotina</taxon>
        <taxon>Sordariomycetes</taxon>
        <taxon>Sordariomycetidae</taxon>
        <taxon>Diaporthales</taxon>
        <taxon>Cytosporaceae</taxon>
        <taxon>Cytospora</taxon>
    </lineage>
</organism>
<dbReference type="AlphaFoldDB" id="A0A194W0U8"/>
<feature type="domain" description="Nudix hydrolase" evidence="4">
    <location>
        <begin position="128"/>
        <end position="292"/>
    </location>
</feature>
<evidence type="ECO:0000313" key="5">
    <source>
        <dbReference type="EMBL" id="KUI69660.1"/>
    </source>
</evidence>
<dbReference type="SUPFAM" id="SSF55811">
    <property type="entry name" value="Nudix"/>
    <property type="match status" value="1"/>
</dbReference>
<accession>A0A194W0U8</accession>
<reference evidence="5" key="1">
    <citation type="submission" date="2014-12" db="EMBL/GenBank/DDBJ databases">
        <title>Genome Sequence of Valsa Canker Pathogens Uncovers a Specific Adaption of Colonization on Woody Bark.</title>
        <authorList>
            <person name="Yin Z."/>
            <person name="Liu H."/>
            <person name="Gao X."/>
            <person name="Li Z."/>
            <person name="Song N."/>
            <person name="Ke X."/>
            <person name="Dai Q."/>
            <person name="Wu Y."/>
            <person name="Sun Y."/>
            <person name="Xu J.-R."/>
            <person name="Kang Z.K."/>
            <person name="Wang L."/>
            <person name="Huang L."/>
        </authorList>
    </citation>
    <scope>NUCLEOTIDE SEQUENCE [LARGE SCALE GENOMIC DNA]</scope>
    <source>
        <strain evidence="5">03-8</strain>
    </source>
</reference>
<dbReference type="OrthoDB" id="10249920at2759"/>
<evidence type="ECO:0000313" key="6">
    <source>
        <dbReference type="Proteomes" id="UP000078559"/>
    </source>
</evidence>
<evidence type="ECO:0000256" key="1">
    <source>
        <dbReference type="ARBA" id="ARBA00001946"/>
    </source>
</evidence>
<feature type="region of interest" description="Disordered" evidence="3">
    <location>
        <begin position="296"/>
        <end position="335"/>
    </location>
</feature>
<name>A0A194W0U8_CYTMA</name>
<dbReference type="EMBL" id="CM003102">
    <property type="protein sequence ID" value="KUI69660.1"/>
    <property type="molecule type" value="Genomic_DNA"/>
</dbReference>
<dbReference type="Gene3D" id="3.90.79.10">
    <property type="entry name" value="Nucleoside Triphosphate Pyrophosphohydrolase"/>
    <property type="match status" value="1"/>
</dbReference>
<sequence length="335" mass="37923">MYATQNNTYIPKQYCKNRVSNKLETMDEETPHCTWNKEELNFSGKLVPIYLPDDITLNLKLQTTDAEHAFHDHPYSLESIVVQSVDWFGGKIGFVKTKANVEHGPISNAKSSADSTKISKNLPGIAFLRGGSVAMLMILRPRDSRDERYVVLTEQPRLPAGSLRFLEIPAGMLDDEKNLSGAAAREIEEKTGFKIPHNELVDMTELALANADPPESNLKPALYPSPGGCDEYIALFLWEKELDRLEIEDLRGRLTGERKQSEMITLHIRDYEDVWRQGARDAKTLAAWALYESLSRSGELQRHQKRKQEGSAVNSSSRSSRSRSFRERSKGKKRA</sequence>
<dbReference type="CDD" id="cd03424">
    <property type="entry name" value="NUDIX_ADPRase_Nudt5_UGPPase_Nudt14"/>
    <property type="match status" value="1"/>
</dbReference>
<dbReference type="PANTHER" id="PTHR11839">
    <property type="entry name" value="UDP/ADP-SUGAR PYROPHOSPHATASE"/>
    <property type="match status" value="1"/>
</dbReference>
<dbReference type="Proteomes" id="UP000078559">
    <property type="component" value="Chromosome 5"/>
</dbReference>